<gene>
    <name evidence="2" type="ORF">E2562_025351</name>
</gene>
<protein>
    <submittedName>
        <fullName evidence="2">Uncharacterized protein</fullName>
    </submittedName>
</protein>
<proteinExistence type="predicted"/>
<accession>A0A6G1DNC0</accession>
<evidence type="ECO:0000313" key="3">
    <source>
        <dbReference type="Proteomes" id="UP000479710"/>
    </source>
</evidence>
<dbReference type="EMBL" id="SPHZ02000006">
    <property type="protein sequence ID" value="KAF0913936.1"/>
    <property type="molecule type" value="Genomic_DNA"/>
</dbReference>
<evidence type="ECO:0000256" key="1">
    <source>
        <dbReference type="SAM" id="MobiDB-lite"/>
    </source>
</evidence>
<organism evidence="2 3">
    <name type="scientific">Oryza meyeriana var. granulata</name>
    <dbReference type="NCBI Taxonomy" id="110450"/>
    <lineage>
        <taxon>Eukaryota</taxon>
        <taxon>Viridiplantae</taxon>
        <taxon>Streptophyta</taxon>
        <taxon>Embryophyta</taxon>
        <taxon>Tracheophyta</taxon>
        <taxon>Spermatophyta</taxon>
        <taxon>Magnoliopsida</taxon>
        <taxon>Liliopsida</taxon>
        <taxon>Poales</taxon>
        <taxon>Poaceae</taxon>
        <taxon>BOP clade</taxon>
        <taxon>Oryzoideae</taxon>
        <taxon>Oryzeae</taxon>
        <taxon>Oryzinae</taxon>
        <taxon>Oryza</taxon>
        <taxon>Oryza meyeriana</taxon>
    </lineage>
</organism>
<keyword evidence="3" id="KW-1185">Reference proteome</keyword>
<feature type="compositionally biased region" description="Polar residues" evidence="1">
    <location>
        <begin position="48"/>
        <end position="65"/>
    </location>
</feature>
<sequence length="77" mass="8195">MEGVYFLDDRSFYDPMIVSNGITTAATSGDGRGSPPQIRCCFPEQDPSDNSSPVFNEAISSGNRSSDVEGSVLKSSL</sequence>
<evidence type="ECO:0000313" key="2">
    <source>
        <dbReference type="EMBL" id="KAF0913936.1"/>
    </source>
</evidence>
<feature type="region of interest" description="Disordered" evidence="1">
    <location>
        <begin position="24"/>
        <end position="77"/>
    </location>
</feature>
<name>A0A6G1DNC0_9ORYZ</name>
<comment type="caution">
    <text evidence="2">The sequence shown here is derived from an EMBL/GenBank/DDBJ whole genome shotgun (WGS) entry which is preliminary data.</text>
</comment>
<dbReference type="Proteomes" id="UP000479710">
    <property type="component" value="Unassembled WGS sequence"/>
</dbReference>
<dbReference type="AlphaFoldDB" id="A0A6G1DNC0"/>
<reference evidence="2 3" key="1">
    <citation type="submission" date="2019-11" db="EMBL/GenBank/DDBJ databases">
        <title>Whole genome sequence of Oryza granulata.</title>
        <authorList>
            <person name="Li W."/>
        </authorList>
    </citation>
    <scope>NUCLEOTIDE SEQUENCE [LARGE SCALE GENOMIC DNA]</scope>
    <source>
        <strain evidence="3">cv. Menghai</strain>
        <tissue evidence="2">Leaf</tissue>
    </source>
</reference>